<keyword evidence="1" id="KW-0677">Repeat</keyword>
<sequence length="141" mass="15488">MDGFVSHVRANDLEAVRRALAAGADADQLASQWSEPNEKRGIHYAAYNGAKDMVDLLIRHGADVNRKERDSYTPLHYAVFFRHYDVVERLVEAGADPNEPDGEGRTPLDRARSTQDARMEHLLASKDRNAAAGSAGASVDL</sequence>
<feature type="repeat" description="ANK" evidence="3">
    <location>
        <begin position="70"/>
        <end position="102"/>
    </location>
</feature>
<evidence type="ECO:0000256" key="3">
    <source>
        <dbReference type="PROSITE-ProRule" id="PRU00023"/>
    </source>
</evidence>
<evidence type="ECO:0008006" key="6">
    <source>
        <dbReference type="Google" id="ProtNLM"/>
    </source>
</evidence>
<dbReference type="InterPro" id="IPR036770">
    <property type="entry name" value="Ankyrin_rpt-contain_sf"/>
</dbReference>
<organism evidence="5">
    <name type="scientific">Picocystis salinarum</name>
    <dbReference type="NCBI Taxonomy" id="88271"/>
    <lineage>
        <taxon>Eukaryota</taxon>
        <taxon>Viridiplantae</taxon>
        <taxon>Chlorophyta</taxon>
        <taxon>Picocystophyceae</taxon>
        <taxon>Picocystales</taxon>
        <taxon>Picocystaceae</taxon>
        <taxon>Picocystis</taxon>
    </lineage>
</organism>
<dbReference type="AlphaFoldDB" id="A0A7S3UFX8"/>
<name>A0A7S3UFX8_9CHLO</name>
<evidence type="ECO:0000256" key="4">
    <source>
        <dbReference type="SAM" id="MobiDB-lite"/>
    </source>
</evidence>
<dbReference type="EMBL" id="HBIS01007133">
    <property type="protein sequence ID" value="CAE0612557.1"/>
    <property type="molecule type" value="Transcribed_RNA"/>
</dbReference>
<evidence type="ECO:0000256" key="1">
    <source>
        <dbReference type="ARBA" id="ARBA00022737"/>
    </source>
</evidence>
<keyword evidence="2 3" id="KW-0040">ANK repeat</keyword>
<dbReference type="GO" id="GO:0004842">
    <property type="term" value="F:ubiquitin-protein transferase activity"/>
    <property type="evidence" value="ECO:0007669"/>
    <property type="project" value="TreeGrafter"/>
</dbReference>
<dbReference type="PROSITE" id="PS50088">
    <property type="entry name" value="ANK_REPEAT"/>
    <property type="match status" value="2"/>
</dbReference>
<dbReference type="Pfam" id="PF12796">
    <property type="entry name" value="Ank_2"/>
    <property type="match status" value="1"/>
</dbReference>
<feature type="region of interest" description="Disordered" evidence="4">
    <location>
        <begin position="92"/>
        <end position="141"/>
    </location>
</feature>
<dbReference type="SUPFAM" id="SSF48403">
    <property type="entry name" value="Ankyrin repeat"/>
    <property type="match status" value="1"/>
</dbReference>
<reference evidence="5" key="1">
    <citation type="submission" date="2021-01" db="EMBL/GenBank/DDBJ databases">
        <authorList>
            <person name="Corre E."/>
            <person name="Pelletier E."/>
            <person name="Niang G."/>
            <person name="Scheremetjew M."/>
            <person name="Finn R."/>
            <person name="Kale V."/>
            <person name="Holt S."/>
            <person name="Cochrane G."/>
            <person name="Meng A."/>
            <person name="Brown T."/>
            <person name="Cohen L."/>
        </authorList>
    </citation>
    <scope>NUCLEOTIDE SEQUENCE</scope>
    <source>
        <strain evidence="5">CCMP1897</strain>
    </source>
</reference>
<dbReference type="PANTHER" id="PTHR24171:SF8">
    <property type="entry name" value="BRCA1-ASSOCIATED RING DOMAIN PROTEIN 1"/>
    <property type="match status" value="1"/>
</dbReference>
<dbReference type="InterPro" id="IPR002110">
    <property type="entry name" value="Ankyrin_rpt"/>
</dbReference>
<dbReference type="SMART" id="SM00248">
    <property type="entry name" value="ANK"/>
    <property type="match status" value="3"/>
</dbReference>
<dbReference type="GO" id="GO:0085020">
    <property type="term" value="P:protein K6-linked ubiquitination"/>
    <property type="evidence" value="ECO:0007669"/>
    <property type="project" value="TreeGrafter"/>
</dbReference>
<feature type="repeat" description="ANK" evidence="3">
    <location>
        <begin position="37"/>
        <end position="69"/>
    </location>
</feature>
<feature type="compositionally biased region" description="Basic and acidic residues" evidence="4">
    <location>
        <begin position="102"/>
        <end position="129"/>
    </location>
</feature>
<gene>
    <name evidence="5" type="ORF">PSAL00342_LOCUS6456</name>
</gene>
<dbReference type="Gene3D" id="1.25.40.20">
    <property type="entry name" value="Ankyrin repeat-containing domain"/>
    <property type="match status" value="2"/>
</dbReference>
<proteinExistence type="predicted"/>
<dbReference type="PROSITE" id="PS50297">
    <property type="entry name" value="ANK_REP_REGION"/>
    <property type="match status" value="2"/>
</dbReference>
<dbReference type="PANTHER" id="PTHR24171">
    <property type="entry name" value="ANKYRIN REPEAT DOMAIN-CONTAINING PROTEIN 39-RELATED"/>
    <property type="match status" value="1"/>
</dbReference>
<protein>
    <recommendedName>
        <fullName evidence="6">Ankyrin repeat domain-containing protein</fullName>
    </recommendedName>
</protein>
<accession>A0A7S3UFX8</accession>
<evidence type="ECO:0000256" key="2">
    <source>
        <dbReference type="ARBA" id="ARBA00023043"/>
    </source>
</evidence>
<evidence type="ECO:0000313" key="5">
    <source>
        <dbReference type="EMBL" id="CAE0612557.1"/>
    </source>
</evidence>